<evidence type="ECO:0000313" key="3">
    <source>
        <dbReference type="Proteomes" id="UP000578449"/>
    </source>
</evidence>
<feature type="signal peptide" evidence="1">
    <location>
        <begin position="1"/>
        <end position="28"/>
    </location>
</feature>
<evidence type="ECO:0000256" key="1">
    <source>
        <dbReference type="SAM" id="SignalP"/>
    </source>
</evidence>
<gene>
    <name evidence="2" type="ORF">HNP84_004898</name>
</gene>
<dbReference type="AlphaFoldDB" id="A0A840P768"/>
<feature type="chain" id="PRO_5032778225" description="Spore-associated protein A" evidence="1">
    <location>
        <begin position="29"/>
        <end position="150"/>
    </location>
</feature>
<protein>
    <recommendedName>
        <fullName evidence="4">Spore-associated protein A</fullName>
    </recommendedName>
</protein>
<accession>A0A840P768</accession>
<name>A0A840P768_9ACTN</name>
<evidence type="ECO:0000313" key="2">
    <source>
        <dbReference type="EMBL" id="MBB5135162.1"/>
    </source>
</evidence>
<dbReference type="RefSeq" id="WP_185052114.1">
    <property type="nucleotide sequence ID" value="NZ_BAABIX010000015.1"/>
</dbReference>
<reference evidence="2 3" key="1">
    <citation type="submission" date="2020-08" db="EMBL/GenBank/DDBJ databases">
        <title>Genomic Encyclopedia of Type Strains, Phase IV (KMG-IV): sequencing the most valuable type-strain genomes for metagenomic binning, comparative biology and taxonomic classification.</title>
        <authorList>
            <person name="Goeker M."/>
        </authorList>
    </citation>
    <scope>NUCLEOTIDE SEQUENCE [LARGE SCALE GENOMIC DNA]</scope>
    <source>
        <strain evidence="2 3">DSM 45615</strain>
    </source>
</reference>
<dbReference type="Proteomes" id="UP000578449">
    <property type="component" value="Unassembled WGS sequence"/>
</dbReference>
<evidence type="ECO:0008006" key="4">
    <source>
        <dbReference type="Google" id="ProtNLM"/>
    </source>
</evidence>
<organism evidence="2 3">
    <name type="scientific">Thermocatellispora tengchongensis</name>
    <dbReference type="NCBI Taxonomy" id="1073253"/>
    <lineage>
        <taxon>Bacteria</taxon>
        <taxon>Bacillati</taxon>
        <taxon>Actinomycetota</taxon>
        <taxon>Actinomycetes</taxon>
        <taxon>Streptosporangiales</taxon>
        <taxon>Streptosporangiaceae</taxon>
        <taxon>Thermocatellispora</taxon>
    </lineage>
</organism>
<proteinExistence type="predicted"/>
<comment type="caution">
    <text evidence="2">The sequence shown here is derived from an EMBL/GenBank/DDBJ whole genome shotgun (WGS) entry which is preliminary data.</text>
</comment>
<keyword evidence="3" id="KW-1185">Reference proteome</keyword>
<sequence length="150" mass="16009">MRIATKGVAVAVALAGGLALTPAGAVSAAVGYTPEGICGAGFSRVSDGSRAVKAGRDVYGRIYLLYNRRTGYNCVTLIKSAFTRTKTWTSATLSVQGGRTETDEGQFKYYAGPVRLPARDACVKYWGATRDTRLDFTEATGGRRTWGNCH</sequence>
<keyword evidence="1" id="KW-0732">Signal</keyword>
<dbReference type="EMBL" id="JACHGN010000010">
    <property type="protein sequence ID" value="MBB5135162.1"/>
    <property type="molecule type" value="Genomic_DNA"/>
</dbReference>